<dbReference type="KEGG" id="pfy:PFICI_12593"/>
<evidence type="ECO:0000313" key="2">
    <source>
        <dbReference type="EMBL" id="ETS75649.1"/>
    </source>
</evidence>
<proteinExistence type="predicted"/>
<feature type="domain" description="Heterokaryon incompatibility" evidence="1">
    <location>
        <begin position="138"/>
        <end position="296"/>
    </location>
</feature>
<dbReference type="Pfam" id="PF06985">
    <property type="entry name" value="HET"/>
    <property type="match status" value="1"/>
</dbReference>
<dbReference type="eggNOG" id="ENOG502R41Z">
    <property type="taxonomic scope" value="Eukaryota"/>
</dbReference>
<dbReference type="PANTHER" id="PTHR33112">
    <property type="entry name" value="DOMAIN PROTEIN, PUTATIVE-RELATED"/>
    <property type="match status" value="1"/>
</dbReference>
<protein>
    <recommendedName>
        <fullName evidence="1">Heterokaryon incompatibility domain-containing protein</fullName>
    </recommendedName>
</protein>
<evidence type="ECO:0000313" key="3">
    <source>
        <dbReference type="Proteomes" id="UP000030651"/>
    </source>
</evidence>
<keyword evidence="3" id="KW-1185">Reference proteome</keyword>
<dbReference type="OMA" id="IESISWP"/>
<dbReference type="RefSeq" id="XP_007839365.1">
    <property type="nucleotide sequence ID" value="XM_007841174.1"/>
</dbReference>
<dbReference type="PANTHER" id="PTHR33112:SF10">
    <property type="entry name" value="TOL"/>
    <property type="match status" value="1"/>
</dbReference>
<reference evidence="3" key="1">
    <citation type="journal article" date="2015" name="BMC Genomics">
        <title>Genomic and transcriptomic analysis of the endophytic fungus Pestalotiopsis fici reveals its lifestyle and high potential for synthesis of natural products.</title>
        <authorList>
            <person name="Wang X."/>
            <person name="Zhang X."/>
            <person name="Liu L."/>
            <person name="Xiang M."/>
            <person name="Wang W."/>
            <person name="Sun X."/>
            <person name="Che Y."/>
            <person name="Guo L."/>
            <person name="Liu G."/>
            <person name="Guo L."/>
            <person name="Wang C."/>
            <person name="Yin W.B."/>
            <person name="Stadler M."/>
            <person name="Zhang X."/>
            <person name="Liu X."/>
        </authorList>
    </citation>
    <scope>NUCLEOTIDE SEQUENCE [LARGE SCALE GENOMIC DNA]</scope>
    <source>
        <strain evidence="3">W106-1 / CGMCC3.15140</strain>
    </source>
</reference>
<dbReference type="HOGENOM" id="CLU_002639_7_2_1"/>
<dbReference type="InParanoid" id="W3WPB0"/>
<dbReference type="GeneID" id="19277606"/>
<evidence type="ECO:0000259" key="1">
    <source>
        <dbReference type="Pfam" id="PF06985"/>
    </source>
</evidence>
<dbReference type="AlphaFoldDB" id="W3WPB0"/>
<dbReference type="STRING" id="1229662.W3WPB0"/>
<name>W3WPB0_PESFW</name>
<dbReference type="InterPro" id="IPR010730">
    <property type="entry name" value="HET"/>
</dbReference>
<dbReference type="Proteomes" id="UP000030651">
    <property type="component" value="Unassembled WGS sequence"/>
</dbReference>
<accession>W3WPB0</accession>
<dbReference type="OrthoDB" id="4062651at2759"/>
<sequence length="568" mass="64422">MSALNKESSHCDLCRLLCHVLKDKATTPNDLLRFFRVGSTIRVNNQQLPAILSLYALAGKERLYNANIQLGHPKLPDAGDARHVSVLTGWLRNCDRDHECMPLGNQSFLPTRLLDVNFSATSCRLISDTNQLGQNSKYLALSHRWGTHPDPSLATKIVCTYETNIQRLAEGVEDSDFPPLYQDAISVARKLGVRYLWIDSLCIIQAEPGNPNDRDQGRDFLREAGKMELVFSSAYATIATTCAGSPAEHFLKRRPKRQFATIPTERGPYYLAEVIDKFSEDVDRSELNSRGWVFQERALSRRTIYFAEKQTYWECGEGVRCETLTRTENTKSSVLGDANFPFALPDFDKGKRIKLYQTLYERYTRLTFTYPTDRPIAIRGLETRLLRALQTSGGYGVFQLYLCRGLLWQREGPSLTRIDFSKSPARNAYEFVPSWSWMAYDGPIRYMEIPAAAEWAAWKSDVISPWECGGADDGAEPFELRVLVRNVVGFAPGGRVLLDEPNRTSKLDLRCVVVGSKRASDPMQAEVYYSLIVTILDGEEHICQRAGVAFLERRHIDWQSQAVAMRVR</sequence>
<dbReference type="EMBL" id="KI912118">
    <property type="protein sequence ID" value="ETS75649.1"/>
    <property type="molecule type" value="Genomic_DNA"/>
</dbReference>
<organism evidence="2 3">
    <name type="scientific">Pestalotiopsis fici (strain W106-1 / CGMCC3.15140)</name>
    <dbReference type="NCBI Taxonomy" id="1229662"/>
    <lineage>
        <taxon>Eukaryota</taxon>
        <taxon>Fungi</taxon>
        <taxon>Dikarya</taxon>
        <taxon>Ascomycota</taxon>
        <taxon>Pezizomycotina</taxon>
        <taxon>Sordariomycetes</taxon>
        <taxon>Xylariomycetidae</taxon>
        <taxon>Amphisphaeriales</taxon>
        <taxon>Sporocadaceae</taxon>
        <taxon>Pestalotiopsis</taxon>
    </lineage>
</organism>
<gene>
    <name evidence="2" type="ORF">PFICI_12593</name>
</gene>